<gene>
    <name evidence="3" type="ORF">ASILVAE211_22460</name>
</gene>
<feature type="transmembrane region" description="Helical" evidence="2">
    <location>
        <begin position="82"/>
        <end position="100"/>
    </location>
</feature>
<dbReference type="RefSeq" id="WP_227323613.1">
    <property type="nucleotide sequence ID" value="NZ_JAESVB010000020.1"/>
</dbReference>
<feature type="region of interest" description="Disordered" evidence="1">
    <location>
        <begin position="171"/>
        <end position="195"/>
    </location>
</feature>
<protein>
    <submittedName>
        <fullName evidence="3">DUF1003 domain-containing protein</fullName>
    </submittedName>
</protein>
<dbReference type="InterPro" id="IPR010406">
    <property type="entry name" value="DUF1003"/>
</dbReference>
<keyword evidence="2" id="KW-0812">Transmembrane</keyword>
<evidence type="ECO:0000313" key="3">
    <source>
        <dbReference type="EMBL" id="MCB8877969.1"/>
    </source>
</evidence>
<dbReference type="Proteomes" id="UP000708298">
    <property type="component" value="Unassembled WGS sequence"/>
</dbReference>
<reference evidence="3" key="2">
    <citation type="submission" date="2021-01" db="EMBL/GenBank/DDBJ databases">
        <authorList>
            <person name="Mieszkin S."/>
            <person name="Pouder E."/>
            <person name="Alain K."/>
        </authorList>
    </citation>
    <scope>NUCLEOTIDE SEQUENCE</scope>
    <source>
        <strain evidence="3">HW T2.11</strain>
    </source>
</reference>
<keyword evidence="2" id="KW-0472">Membrane</keyword>
<proteinExistence type="predicted"/>
<name>A0A963YVL8_9PROT</name>
<evidence type="ECO:0000256" key="1">
    <source>
        <dbReference type="SAM" id="MobiDB-lite"/>
    </source>
</evidence>
<reference evidence="3" key="1">
    <citation type="journal article" date="2021" name="Microorganisms">
        <title>Acidisoma silvae sp. nov. and Acidisomacellulosilytica sp. nov., Two Acidophilic Bacteria Isolated from Decaying Wood, Hydrolyzing Cellulose and Producing Poly-3-hydroxybutyrate.</title>
        <authorList>
            <person name="Mieszkin S."/>
            <person name="Pouder E."/>
            <person name="Uroz S."/>
            <person name="Simon-Colin C."/>
            <person name="Alain K."/>
        </authorList>
    </citation>
    <scope>NUCLEOTIDE SEQUENCE</scope>
    <source>
        <strain evidence="3">HW T2.11</strain>
    </source>
</reference>
<comment type="caution">
    <text evidence="3">The sequence shown here is derived from an EMBL/GenBank/DDBJ whole genome shotgun (WGS) entry which is preliminary data.</text>
</comment>
<evidence type="ECO:0000313" key="4">
    <source>
        <dbReference type="Proteomes" id="UP000708298"/>
    </source>
</evidence>
<keyword evidence="4" id="KW-1185">Reference proteome</keyword>
<feature type="transmembrane region" description="Helical" evidence="2">
    <location>
        <begin position="49"/>
        <end position="70"/>
    </location>
</feature>
<organism evidence="3 4">
    <name type="scientific">Acidisoma silvae</name>
    <dbReference type="NCBI Taxonomy" id="2802396"/>
    <lineage>
        <taxon>Bacteria</taxon>
        <taxon>Pseudomonadati</taxon>
        <taxon>Pseudomonadota</taxon>
        <taxon>Alphaproteobacteria</taxon>
        <taxon>Acetobacterales</taxon>
        <taxon>Acidocellaceae</taxon>
        <taxon>Acidisoma</taxon>
    </lineage>
</organism>
<evidence type="ECO:0000256" key="2">
    <source>
        <dbReference type="SAM" id="Phobius"/>
    </source>
</evidence>
<dbReference type="EMBL" id="JAESVB010000020">
    <property type="protein sequence ID" value="MCB8877969.1"/>
    <property type="molecule type" value="Genomic_DNA"/>
</dbReference>
<sequence length="195" mass="21831">MAKSKAELPSHIEETITTIAKLHADHDRQAALPERLVERLTKWIGRPSSIGILTVAISAWLGVNIFARPFGRTQWDAPPFDYLQGLLTLLALYVTILILITQRRDDKLTAHRDQLTLQLAILGEQKSAKIIALLEEMRVDHPHLPNRIDDDANAMAVSADPQTMLSMLGKKTPEQTSVPKDDIPENYSQTGIERI</sequence>
<dbReference type="Pfam" id="PF06210">
    <property type="entry name" value="DUF1003"/>
    <property type="match status" value="1"/>
</dbReference>
<feature type="compositionally biased region" description="Polar residues" evidence="1">
    <location>
        <begin position="186"/>
        <end position="195"/>
    </location>
</feature>
<keyword evidence="2" id="KW-1133">Transmembrane helix</keyword>
<accession>A0A963YVL8</accession>
<dbReference type="AlphaFoldDB" id="A0A963YVL8"/>